<protein>
    <submittedName>
        <fullName evidence="2">Uncharacterized protein</fullName>
    </submittedName>
</protein>
<proteinExistence type="predicted"/>
<organism evidence="2 3">
    <name type="scientific">Polyporus arcularius HHB13444</name>
    <dbReference type="NCBI Taxonomy" id="1314778"/>
    <lineage>
        <taxon>Eukaryota</taxon>
        <taxon>Fungi</taxon>
        <taxon>Dikarya</taxon>
        <taxon>Basidiomycota</taxon>
        <taxon>Agaricomycotina</taxon>
        <taxon>Agaricomycetes</taxon>
        <taxon>Polyporales</taxon>
        <taxon>Polyporaceae</taxon>
        <taxon>Polyporus</taxon>
    </lineage>
</organism>
<evidence type="ECO:0000256" key="1">
    <source>
        <dbReference type="SAM" id="MobiDB-lite"/>
    </source>
</evidence>
<sequence length="202" mass="21233">MSALPSWPAELRRRLYKAAAKNAETVPNPVTISIKYPKEDIIIRDVDGSLRTVSVPACSIVMTSDRLTPSLVADEPTSSSSGSSQTRDSSAPLYHHEIVMPLEGAGTEQVDGYVDPAGGFALPTNTPAPVIGSVNSDVRNAPPQYPVCHRCASTTSVCEGTAGFPCRGCIDSNLPCVVTFYPQAAAEAYGGFVVPESVGGLY</sequence>
<reference evidence="2 3" key="1">
    <citation type="journal article" date="2019" name="Nat. Ecol. Evol.">
        <title>Megaphylogeny resolves global patterns of mushroom evolution.</title>
        <authorList>
            <person name="Varga T."/>
            <person name="Krizsan K."/>
            <person name="Foldi C."/>
            <person name="Dima B."/>
            <person name="Sanchez-Garcia M."/>
            <person name="Sanchez-Ramirez S."/>
            <person name="Szollosi G.J."/>
            <person name="Szarkandi J.G."/>
            <person name="Papp V."/>
            <person name="Albert L."/>
            <person name="Andreopoulos W."/>
            <person name="Angelini C."/>
            <person name="Antonin V."/>
            <person name="Barry K.W."/>
            <person name="Bougher N.L."/>
            <person name="Buchanan P."/>
            <person name="Buyck B."/>
            <person name="Bense V."/>
            <person name="Catcheside P."/>
            <person name="Chovatia M."/>
            <person name="Cooper J."/>
            <person name="Damon W."/>
            <person name="Desjardin D."/>
            <person name="Finy P."/>
            <person name="Geml J."/>
            <person name="Haridas S."/>
            <person name="Hughes K."/>
            <person name="Justo A."/>
            <person name="Karasinski D."/>
            <person name="Kautmanova I."/>
            <person name="Kiss B."/>
            <person name="Kocsube S."/>
            <person name="Kotiranta H."/>
            <person name="LaButti K.M."/>
            <person name="Lechner B.E."/>
            <person name="Liimatainen K."/>
            <person name="Lipzen A."/>
            <person name="Lukacs Z."/>
            <person name="Mihaltcheva S."/>
            <person name="Morgado L.N."/>
            <person name="Niskanen T."/>
            <person name="Noordeloos M.E."/>
            <person name="Ohm R.A."/>
            <person name="Ortiz-Santana B."/>
            <person name="Ovrebo C."/>
            <person name="Racz N."/>
            <person name="Riley R."/>
            <person name="Savchenko A."/>
            <person name="Shiryaev A."/>
            <person name="Soop K."/>
            <person name="Spirin V."/>
            <person name="Szebenyi C."/>
            <person name="Tomsovsky M."/>
            <person name="Tulloss R.E."/>
            <person name="Uehling J."/>
            <person name="Grigoriev I.V."/>
            <person name="Vagvolgyi C."/>
            <person name="Papp T."/>
            <person name="Martin F.M."/>
            <person name="Miettinen O."/>
            <person name="Hibbett D.S."/>
            <person name="Nagy L.G."/>
        </authorList>
    </citation>
    <scope>NUCLEOTIDE SEQUENCE [LARGE SCALE GENOMIC DNA]</scope>
    <source>
        <strain evidence="2 3">HHB13444</strain>
    </source>
</reference>
<dbReference type="InParanoid" id="A0A5C3PC61"/>
<evidence type="ECO:0000313" key="2">
    <source>
        <dbReference type="EMBL" id="TFK83433.1"/>
    </source>
</evidence>
<gene>
    <name evidence="2" type="ORF">K466DRAFT_602861</name>
</gene>
<name>A0A5C3PC61_9APHY</name>
<dbReference type="AlphaFoldDB" id="A0A5C3PC61"/>
<dbReference type="EMBL" id="ML211393">
    <property type="protein sequence ID" value="TFK83433.1"/>
    <property type="molecule type" value="Genomic_DNA"/>
</dbReference>
<feature type="compositionally biased region" description="Low complexity" evidence="1">
    <location>
        <begin position="78"/>
        <end position="90"/>
    </location>
</feature>
<dbReference type="Proteomes" id="UP000308197">
    <property type="component" value="Unassembled WGS sequence"/>
</dbReference>
<keyword evidence="3" id="KW-1185">Reference proteome</keyword>
<feature type="region of interest" description="Disordered" evidence="1">
    <location>
        <begin position="69"/>
        <end position="90"/>
    </location>
</feature>
<accession>A0A5C3PC61</accession>
<evidence type="ECO:0000313" key="3">
    <source>
        <dbReference type="Proteomes" id="UP000308197"/>
    </source>
</evidence>